<keyword evidence="5 7" id="KW-1133">Transmembrane helix</keyword>
<dbReference type="RefSeq" id="WP_344306811.1">
    <property type="nucleotide sequence ID" value="NZ_BAAANY010000002.1"/>
</dbReference>
<feature type="transmembrane region" description="Helical" evidence="7">
    <location>
        <begin position="111"/>
        <end position="134"/>
    </location>
</feature>
<evidence type="ECO:0000256" key="5">
    <source>
        <dbReference type="ARBA" id="ARBA00022989"/>
    </source>
</evidence>
<evidence type="ECO:0000313" key="8">
    <source>
        <dbReference type="EMBL" id="GAA1659078.1"/>
    </source>
</evidence>
<feature type="transmembrane region" description="Helical" evidence="7">
    <location>
        <begin position="292"/>
        <end position="314"/>
    </location>
</feature>
<dbReference type="Proteomes" id="UP001500618">
    <property type="component" value="Unassembled WGS sequence"/>
</dbReference>
<keyword evidence="6 7" id="KW-0472">Membrane</keyword>
<comment type="similarity">
    <text evidence="2">Belongs to the cytochrome ubiquinol oxidase subunit 2 family.</text>
</comment>
<proteinExistence type="inferred from homology"/>
<evidence type="ECO:0000256" key="3">
    <source>
        <dbReference type="ARBA" id="ARBA00022475"/>
    </source>
</evidence>
<evidence type="ECO:0000313" key="9">
    <source>
        <dbReference type="Proteomes" id="UP001500618"/>
    </source>
</evidence>
<feature type="transmembrane region" description="Helical" evidence="7">
    <location>
        <begin position="76"/>
        <end position="99"/>
    </location>
</feature>
<dbReference type="PANTHER" id="PTHR43141">
    <property type="entry name" value="CYTOCHROME BD2 SUBUNIT II"/>
    <property type="match status" value="1"/>
</dbReference>
<feature type="transmembrane region" description="Helical" evidence="7">
    <location>
        <begin position="194"/>
        <end position="212"/>
    </location>
</feature>
<keyword evidence="9" id="KW-1185">Reference proteome</keyword>
<dbReference type="InterPro" id="IPR003317">
    <property type="entry name" value="Cyt-d_oxidase_su2"/>
</dbReference>
<evidence type="ECO:0000256" key="1">
    <source>
        <dbReference type="ARBA" id="ARBA00004651"/>
    </source>
</evidence>
<protein>
    <submittedName>
        <fullName evidence="8">Cytochrome d ubiquinol oxidase subunit II</fullName>
    </submittedName>
</protein>
<gene>
    <name evidence="8" type="ORF">GCM10009765_05530</name>
</gene>
<evidence type="ECO:0000256" key="2">
    <source>
        <dbReference type="ARBA" id="ARBA00007543"/>
    </source>
</evidence>
<feature type="transmembrane region" description="Helical" evidence="7">
    <location>
        <begin position="218"/>
        <end position="235"/>
    </location>
</feature>
<comment type="caution">
    <text evidence="8">The sequence shown here is derived from an EMBL/GenBank/DDBJ whole genome shotgun (WGS) entry which is preliminary data.</text>
</comment>
<name>A0ABN2FTE7_9ACTN</name>
<dbReference type="Pfam" id="PF02322">
    <property type="entry name" value="Cyt_bd_oxida_II"/>
    <property type="match status" value="1"/>
</dbReference>
<dbReference type="PANTHER" id="PTHR43141:SF4">
    <property type="entry name" value="CYTOCHROME BD2 SUBUNIT II"/>
    <property type="match status" value="1"/>
</dbReference>
<comment type="subcellular location">
    <subcellularLocation>
        <location evidence="1">Cell membrane</location>
        <topology evidence="1">Multi-pass membrane protein</topology>
    </subcellularLocation>
</comment>
<organism evidence="8 9">
    <name type="scientific">Fodinicola feengrottensis</name>
    <dbReference type="NCBI Taxonomy" id="435914"/>
    <lineage>
        <taxon>Bacteria</taxon>
        <taxon>Bacillati</taxon>
        <taxon>Actinomycetota</taxon>
        <taxon>Actinomycetes</taxon>
        <taxon>Mycobacteriales</taxon>
        <taxon>Fodinicola</taxon>
    </lineage>
</organism>
<dbReference type="EMBL" id="BAAANY010000002">
    <property type="protein sequence ID" value="GAA1659078.1"/>
    <property type="molecule type" value="Genomic_DNA"/>
</dbReference>
<accession>A0ABN2FTE7</accession>
<keyword evidence="3" id="KW-1003">Cell membrane</keyword>
<sequence length="325" mass="33322">MIGWALALGVLFAGYLLLAGYDYGVGMLSVLSGRARAETLDTLRPVLLRNEVWLVATVGVVAGAFTHAEELLLSGLYPLVVVALAGVVAVTAGVPLFWVARGRGQRVAGTIAAGGAVAAALGWGAVLGTLFVGLPWRIGAAPDQLALLTQPMTYVGALTMVALMVTHGATFLSLRAGGDVRQLAARIGQRSAPLSIGLLLVSAGCLAFVHMGQTGSEIVLLCVGIAALVAVRVWLRRNRLWSAFAASMVAMAVPIVALVAAHPGVLVASSVDPASGLTVAAAASGSSTLQTLTTFAVIAAPLMAASQLVSWWLFRTPVPRVRSGQ</sequence>
<evidence type="ECO:0000256" key="4">
    <source>
        <dbReference type="ARBA" id="ARBA00022692"/>
    </source>
</evidence>
<feature type="transmembrane region" description="Helical" evidence="7">
    <location>
        <begin position="154"/>
        <end position="174"/>
    </location>
</feature>
<keyword evidence="4 7" id="KW-0812">Transmembrane</keyword>
<reference evidence="8 9" key="1">
    <citation type="journal article" date="2019" name="Int. J. Syst. Evol. Microbiol.">
        <title>The Global Catalogue of Microorganisms (GCM) 10K type strain sequencing project: providing services to taxonomists for standard genome sequencing and annotation.</title>
        <authorList>
            <consortium name="The Broad Institute Genomics Platform"/>
            <consortium name="The Broad Institute Genome Sequencing Center for Infectious Disease"/>
            <person name="Wu L."/>
            <person name="Ma J."/>
        </authorList>
    </citation>
    <scope>NUCLEOTIDE SEQUENCE [LARGE SCALE GENOMIC DNA]</scope>
    <source>
        <strain evidence="8 9">JCM 14718</strain>
    </source>
</reference>
<feature type="transmembrane region" description="Helical" evidence="7">
    <location>
        <begin position="240"/>
        <end position="261"/>
    </location>
</feature>
<evidence type="ECO:0000256" key="6">
    <source>
        <dbReference type="ARBA" id="ARBA00023136"/>
    </source>
</evidence>
<evidence type="ECO:0000256" key="7">
    <source>
        <dbReference type="SAM" id="Phobius"/>
    </source>
</evidence>